<dbReference type="Proteomes" id="UP000198426">
    <property type="component" value="Unassembled WGS sequence"/>
</dbReference>
<evidence type="ECO:0000256" key="2">
    <source>
        <dbReference type="ARBA" id="ARBA00022475"/>
    </source>
</evidence>
<dbReference type="EMBL" id="FZOY01000002">
    <property type="protein sequence ID" value="SNS45280.1"/>
    <property type="molecule type" value="Genomic_DNA"/>
</dbReference>
<evidence type="ECO:0000313" key="9">
    <source>
        <dbReference type="Proteomes" id="UP000198426"/>
    </source>
</evidence>
<feature type="transmembrane region" description="Helical" evidence="6">
    <location>
        <begin position="226"/>
        <end position="247"/>
    </location>
</feature>
<feature type="transmembrane region" description="Helical" evidence="6">
    <location>
        <begin position="105"/>
        <end position="125"/>
    </location>
</feature>
<organism evidence="8 9">
    <name type="scientific">Tropicimonas sediminicola</name>
    <dbReference type="NCBI Taxonomy" id="1031541"/>
    <lineage>
        <taxon>Bacteria</taxon>
        <taxon>Pseudomonadati</taxon>
        <taxon>Pseudomonadota</taxon>
        <taxon>Alphaproteobacteria</taxon>
        <taxon>Rhodobacterales</taxon>
        <taxon>Roseobacteraceae</taxon>
        <taxon>Tropicimonas</taxon>
    </lineage>
</organism>
<accession>A0A239EKI9</accession>
<evidence type="ECO:0000256" key="3">
    <source>
        <dbReference type="ARBA" id="ARBA00022692"/>
    </source>
</evidence>
<dbReference type="AlphaFoldDB" id="A0A239EKI9"/>
<evidence type="ECO:0000259" key="7">
    <source>
        <dbReference type="Pfam" id="PF00892"/>
    </source>
</evidence>
<keyword evidence="3 6" id="KW-0812">Transmembrane</keyword>
<feature type="transmembrane region" description="Helical" evidence="6">
    <location>
        <begin position="46"/>
        <end position="66"/>
    </location>
</feature>
<dbReference type="SUPFAM" id="SSF103481">
    <property type="entry name" value="Multidrug resistance efflux transporter EmrE"/>
    <property type="match status" value="2"/>
</dbReference>
<feature type="transmembrane region" description="Helical" evidence="6">
    <location>
        <begin position="254"/>
        <end position="275"/>
    </location>
</feature>
<keyword evidence="5 6" id="KW-0472">Membrane</keyword>
<feature type="transmembrane region" description="Helical" evidence="6">
    <location>
        <begin position="162"/>
        <end position="184"/>
    </location>
</feature>
<evidence type="ECO:0000256" key="6">
    <source>
        <dbReference type="SAM" id="Phobius"/>
    </source>
</evidence>
<dbReference type="Gene3D" id="1.10.3730.20">
    <property type="match status" value="1"/>
</dbReference>
<feature type="domain" description="EamA" evidence="7">
    <location>
        <begin position="163"/>
        <end position="298"/>
    </location>
</feature>
<protein>
    <submittedName>
        <fullName evidence="8">Permease of the drug/metabolite transporter (DMT) superfamily</fullName>
    </submittedName>
</protein>
<proteinExistence type="predicted"/>
<evidence type="ECO:0000256" key="1">
    <source>
        <dbReference type="ARBA" id="ARBA00004651"/>
    </source>
</evidence>
<evidence type="ECO:0000313" key="8">
    <source>
        <dbReference type="EMBL" id="SNS45280.1"/>
    </source>
</evidence>
<dbReference type="RefSeq" id="WP_245837754.1">
    <property type="nucleotide sequence ID" value="NZ_FZOY01000002.1"/>
</dbReference>
<evidence type="ECO:0000256" key="4">
    <source>
        <dbReference type="ARBA" id="ARBA00022989"/>
    </source>
</evidence>
<keyword evidence="9" id="KW-1185">Reference proteome</keyword>
<dbReference type="InterPro" id="IPR037185">
    <property type="entry name" value="EmrE-like"/>
</dbReference>
<reference evidence="8 9" key="1">
    <citation type="submission" date="2017-06" db="EMBL/GenBank/DDBJ databases">
        <authorList>
            <person name="Kim H.J."/>
            <person name="Triplett B.A."/>
        </authorList>
    </citation>
    <scope>NUCLEOTIDE SEQUENCE [LARGE SCALE GENOMIC DNA]</scope>
    <source>
        <strain evidence="8 9">DSM 29339</strain>
    </source>
</reference>
<dbReference type="PANTHER" id="PTHR32322">
    <property type="entry name" value="INNER MEMBRANE TRANSPORTER"/>
    <property type="match status" value="1"/>
</dbReference>
<feature type="transmembrane region" description="Helical" evidence="6">
    <location>
        <begin position="281"/>
        <end position="299"/>
    </location>
</feature>
<name>A0A239EKI9_9RHOB</name>
<comment type="subcellular location">
    <subcellularLocation>
        <location evidence="1">Cell membrane</location>
        <topology evidence="1">Multi-pass membrane protein</topology>
    </subcellularLocation>
</comment>
<dbReference type="InterPro" id="IPR050638">
    <property type="entry name" value="AA-Vitamin_Transporters"/>
</dbReference>
<feature type="domain" description="EamA" evidence="7">
    <location>
        <begin position="17"/>
        <end position="150"/>
    </location>
</feature>
<keyword evidence="4 6" id="KW-1133">Transmembrane helix</keyword>
<dbReference type="GO" id="GO:0005886">
    <property type="term" value="C:plasma membrane"/>
    <property type="evidence" value="ECO:0007669"/>
    <property type="project" value="UniProtKB-SubCell"/>
</dbReference>
<gene>
    <name evidence="8" type="ORF">SAMN05421757_102209</name>
</gene>
<dbReference type="PANTHER" id="PTHR32322:SF18">
    <property type="entry name" value="S-ADENOSYLMETHIONINE_S-ADENOSYLHOMOCYSTEINE TRANSPORTER"/>
    <property type="match status" value="1"/>
</dbReference>
<feature type="transmembrane region" description="Helical" evidence="6">
    <location>
        <begin position="137"/>
        <end position="156"/>
    </location>
</feature>
<dbReference type="InterPro" id="IPR000620">
    <property type="entry name" value="EamA_dom"/>
</dbReference>
<dbReference type="Pfam" id="PF00892">
    <property type="entry name" value="EamA"/>
    <property type="match status" value="2"/>
</dbReference>
<feature type="transmembrane region" description="Helical" evidence="6">
    <location>
        <begin position="196"/>
        <end position="214"/>
    </location>
</feature>
<keyword evidence="2" id="KW-1003">Cell membrane</keyword>
<sequence>MRSAEGIVDRRDSIDTFGALALIGFSAFLGMNQVVAKVVNEGLQPVFWAGLRSAGAVPILWLMLRLRGRRVELARHTWTGGLLIGAAFTTEFLLLFLALDMTTVVRSSVIFYSMPVWLGIAAHFLLPGQRLTRRRMVGLVVAFAGVAWVIAGRGGAGSEGALAGDLCALGASFAWAGVALCARGTAIREVSPETQLLWQVGVSAPLLLALSPLFGEFLREPEALHWWGLGFQIVFVVALGFSAWLWLLAIYPPAAVAAFSFLSPVFGVALGWLLLDEPLPPTLLGGLVLVATGLILINHRKRTPG</sequence>
<feature type="transmembrane region" description="Helical" evidence="6">
    <location>
        <begin position="78"/>
        <end position="99"/>
    </location>
</feature>
<evidence type="ECO:0000256" key="5">
    <source>
        <dbReference type="ARBA" id="ARBA00023136"/>
    </source>
</evidence>